<protein>
    <recommendedName>
        <fullName evidence="7">NACHT domain-containing protein</fullName>
    </recommendedName>
</protein>
<evidence type="ECO:0000256" key="1">
    <source>
        <dbReference type="ARBA" id="ARBA00022737"/>
    </source>
</evidence>
<gene>
    <name evidence="5" type="ORF">GRF29_69g1495809</name>
</gene>
<comment type="caution">
    <text evidence="5">The sequence shown here is derived from an EMBL/GenBank/DDBJ whole genome shotgun (WGS) entry which is preliminary data.</text>
</comment>
<keyword evidence="6" id="KW-1185">Reference proteome</keyword>
<dbReference type="Gene3D" id="1.25.40.10">
    <property type="entry name" value="Tetratricopeptide repeat domain"/>
    <property type="match status" value="1"/>
</dbReference>
<proteinExistence type="predicted"/>
<evidence type="ECO:0008006" key="7">
    <source>
        <dbReference type="Google" id="ProtNLM"/>
    </source>
</evidence>
<dbReference type="InterPro" id="IPR056884">
    <property type="entry name" value="NPHP3-like_N"/>
</dbReference>
<evidence type="ECO:0000313" key="5">
    <source>
        <dbReference type="EMBL" id="KAK3209339.1"/>
    </source>
</evidence>
<evidence type="ECO:0000313" key="6">
    <source>
        <dbReference type="Proteomes" id="UP001280581"/>
    </source>
</evidence>
<feature type="domain" description="Fungal STAND N-terminal Goodbye" evidence="3">
    <location>
        <begin position="14"/>
        <end position="140"/>
    </location>
</feature>
<feature type="compositionally biased region" description="Polar residues" evidence="2">
    <location>
        <begin position="699"/>
        <end position="711"/>
    </location>
</feature>
<dbReference type="InterPro" id="IPR027417">
    <property type="entry name" value="P-loop_NTPase"/>
</dbReference>
<dbReference type="SUPFAM" id="SSF48452">
    <property type="entry name" value="TPR-like"/>
    <property type="match status" value="1"/>
</dbReference>
<dbReference type="Gene3D" id="3.40.50.300">
    <property type="entry name" value="P-loop containing nucleotide triphosphate hydrolases"/>
    <property type="match status" value="1"/>
</dbReference>
<name>A0AAN6M148_9PLEO</name>
<evidence type="ECO:0000256" key="2">
    <source>
        <dbReference type="SAM" id="MobiDB-lite"/>
    </source>
</evidence>
<feature type="domain" description="Nephrocystin 3-like N-terminal" evidence="4">
    <location>
        <begin position="274"/>
        <end position="432"/>
    </location>
</feature>
<reference evidence="5 6" key="1">
    <citation type="submission" date="2021-02" db="EMBL/GenBank/DDBJ databases">
        <title>Genome assembly of Pseudopithomyces chartarum.</title>
        <authorList>
            <person name="Jauregui R."/>
            <person name="Singh J."/>
            <person name="Voisey C."/>
        </authorList>
    </citation>
    <scope>NUCLEOTIDE SEQUENCE [LARGE SCALE GENOMIC DNA]</scope>
    <source>
        <strain evidence="5 6">AGR01</strain>
    </source>
</reference>
<evidence type="ECO:0000259" key="3">
    <source>
        <dbReference type="Pfam" id="PF17109"/>
    </source>
</evidence>
<dbReference type="InterPro" id="IPR031350">
    <property type="entry name" value="Goodbye_dom"/>
</dbReference>
<dbReference type="PANTHER" id="PTHR10039:SF17">
    <property type="entry name" value="FUNGAL STAND N-TERMINAL GOODBYE DOMAIN-CONTAINING PROTEIN-RELATED"/>
    <property type="match status" value="1"/>
</dbReference>
<keyword evidence="1" id="KW-0677">Repeat</keyword>
<sequence length="1306" mass="147859">MAQKTDQTDLASLWRAALADYETEAEHPLSGSSLAAAQQIHTPEDFLSQIEASGREFKDFRNRRAGLWHRLSAFVAPLSSLLKIAIAPSGVSDSFGAPASAAIGACLYLVRACEQVSDAYGWIEEVFSELQDFSDRLSVYMRSQIDAVLQRKIVTILGFLLRVIGRSEYLIKKGRFRHYLKIAFLAKDEKTKALLGGINKMFEEEHRYVLAVTYDKTQSIEEKVDNNTTQIKEMHQTQLDAEADDRIWRTLCNTSASDDVDEIFSRQKRSLLKGTGVWLQNEQLFEAWFEGHTTLLWVFGGPGAGKSFLSTWLVERLQEHTGRQQGHTATAHFFIKENSEILRETNNILKTLAWQLTSQDPNFKLHVANISKNRSLTITAEDTWEYIFLAYYQSSNPDIHPAVIVLDGLDEAPSPTRKTILSFLKTLPSPSHPSTPPPIQFAIIGRTSLRHDLEFSRHEKPSYIQVSKHKNHADMTRYICKRLEDVELLRTLRKKKGVKRANKVGVQLRDKILEGADGVFLWAKLLIDTIVHKDLVQIEGILNDPPADLDDMICSVFERLEKDEDLDRGLVMRMVGLCGYARRPLRFGELDLFLSLPGRRTRYLLWGHVRGKLSSVFECGFPVGYDPDEDEERRKEEKGGEIVTPQSGGADLVGIDGTDGEEFDFSGDVDEDDEEDDEDDEGDSEDEGHATPGAGTIGEPSTWSLTASSEGSAGKHLSAGQRKTVITFSHTRFKDYVVREGHPQTRRNPSSTVIPASEGVQVQLLILCLDVFRLELLPNSTPGTSDAEYLAEYPLRNLAWHLKGTDKSSISAEEFCRVVEGLYWLFGTERGAECHMKANHYYDDWHSTYNEFWHTWVSTGDNLRVVQGWFADLEHRDTKGLRLAEEERAWVIDAAQDVKVLLRPCMMKASRLWLVRDSHDSVKIFNKGEWPCWLLYGWLSLLDKSLPSSLVAKFDSDYDMHKFGPVSEHLEAIAGWAGLEQNQHWHTMLGWILMSAGAYEEAKAHGMEAVRQDPKAWVGMETVARSHGKLLEFQDAIDWMKRSIEAIPSSIATIAGYMWPSVYDWATHLGDEATAFEAAKTGAELNLSSLPAQIRYIKALHARGDSETIVRTISKLRLVTYPTKGFSQVVNLFVSEMEGYAEIGEAFRNTGQSTWILDDMQEALQHLEQHAQTNALVVNALYAANFSYDWYDNQEDKTIEWAELFLSLLEQHPPDNDAALPLWQRWWTDKLAQLYFDKATRLFRTASERSHSGENPRWLRRLPVEPRNAAVGPVAQGVSPRKRGYVAEMGQRHAAGRYRGAVWEPP</sequence>
<dbReference type="Proteomes" id="UP001280581">
    <property type="component" value="Unassembled WGS sequence"/>
</dbReference>
<dbReference type="Pfam" id="PF17109">
    <property type="entry name" value="Goodbye"/>
    <property type="match status" value="1"/>
</dbReference>
<dbReference type="EMBL" id="WVTA01000006">
    <property type="protein sequence ID" value="KAK3209339.1"/>
    <property type="molecule type" value="Genomic_DNA"/>
</dbReference>
<accession>A0AAN6M148</accession>
<feature type="compositionally biased region" description="Acidic residues" evidence="2">
    <location>
        <begin position="658"/>
        <end position="686"/>
    </location>
</feature>
<dbReference type="SUPFAM" id="SSF52540">
    <property type="entry name" value="P-loop containing nucleoside triphosphate hydrolases"/>
    <property type="match status" value="1"/>
</dbReference>
<dbReference type="Pfam" id="PF24883">
    <property type="entry name" value="NPHP3_N"/>
    <property type="match status" value="1"/>
</dbReference>
<feature type="region of interest" description="Disordered" evidence="2">
    <location>
        <begin position="624"/>
        <end position="720"/>
    </location>
</feature>
<organism evidence="5 6">
    <name type="scientific">Pseudopithomyces chartarum</name>
    <dbReference type="NCBI Taxonomy" id="1892770"/>
    <lineage>
        <taxon>Eukaryota</taxon>
        <taxon>Fungi</taxon>
        <taxon>Dikarya</taxon>
        <taxon>Ascomycota</taxon>
        <taxon>Pezizomycotina</taxon>
        <taxon>Dothideomycetes</taxon>
        <taxon>Pleosporomycetidae</taxon>
        <taxon>Pleosporales</taxon>
        <taxon>Massarineae</taxon>
        <taxon>Didymosphaeriaceae</taxon>
        <taxon>Pseudopithomyces</taxon>
    </lineage>
</organism>
<dbReference type="PANTHER" id="PTHR10039">
    <property type="entry name" value="AMELOGENIN"/>
    <property type="match status" value="1"/>
</dbReference>
<dbReference type="InterPro" id="IPR011990">
    <property type="entry name" value="TPR-like_helical_dom_sf"/>
</dbReference>
<evidence type="ECO:0000259" key="4">
    <source>
        <dbReference type="Pfam" id="PF24883"/>
    </source>
</evidence>